<dbReference type="RefSeq" id="WP_126022807.1">
    <property type="nucleotide sequence ID" value="NZ_RXFT01000006.1"/>
</dbReference>
<proteinExistence type="predicted"/>
<dbReference type="AlphaFoldDB" id="A0A433MKU1"/>
<comment type="caution">
    <text evidence="2">The sequence shown here is derived from an EMBL/GenBank/DDBJ whole genome shotgun (WGS) entry which is preliminary data.</text>
</comment>
<dbReference type="Proteomes" id="UP000281118">
    <property type="component" value="Unassembled WGS sequence"/>
</dbReference>
<name>A0A433MKU1_9BURK</name>
<keyword evidence="1" id="KW-0175">Coiled coil</keyword>
<evidence type="ECO:0000313" key="2">
    <source>
        <dbReference type="EMBL" id="RUR68671.1"/>
    </source>
</evidence>
<accession>A0A433MKU1</accession>
<gene>
    <name evidence="2" type="ORF">EJP67_16540</name>
</gene>
<feature type="coiled-coil region" evidence="1">
    <location>
        <begin position="140"/>
        <end position="174"/>
    </location>
</feature>
<reference evidence="2 3" key="1">
    <citation type="submission" date="2018-12" db="EMBL/GenBank/DDBJ databases">
        <title>The genome sequences of Variovorax guangxiensis DSM 27352.</title>
        <authorList>
            <person name="Gao J."/>
            <person name="Sun J."/>
        </authorList>
    </citation>
    <scope>NUCLEOTIDE SEQUENCE [LARGE SCALE GENOMIC DNA]</scope>
    <source>
        <strain evidence="2 3">DSM 27352</strain>
    </source>
</reference>
<evidence type="ECO:0000256" key="1">
    <source>
        <dbReference type="SAM" id="Coils"/>
    </source>
</evidence>
<dbReference type="OrthoDB" id="6686991at2"/>
<sequence length="181" mass="20092">MSQTVTWFPDPVLQAALPRERRAPGVTGDLVMQTIIDLHAAGRMATRQVVVEITQLSYAVVDDHIKRAIDDGKLRRVAPGIVEPVEQLPPARAISLTRLPNGMGKLEIGEHVVDLVPSEERQLGSMLAGRAAEMTGIQNARDLADMVAHLQRQLEAVQRRAEAQDETIRRLQKIPKQDELF</sequence>
<evidence type="ECO:0000313" key="3">
    <source>
        <dbReference type="Proteomes" id="UP000281118"/>
    </source>
</evidence>
<dbReference type="EMBL" id="RXFT01000006">
    <property type="protein sequence ID" value="RUR68671.1"/>
    <property type="molecule type" value="Genomic_DNA"/>
</dbReference>
<protein>
    <submittedName>
        <fullName evidence="2">Uncharacterized protein</fullName>
    </submittedName>
</protein>
<organism evidence="2 3">
    <name type="scientific">Variovorax guangxiensis</name>
    <dbReference type="NCBI Taxonomy" id="1775474"/>
    <lineage>
        <taxon>Bacteria</taxon>
        <taxon>Pseudomonadati</taxon>
        <taxon>Pseudomonadota</taxon>
        <taxon>Betaproteobacteria</taxon>
        <taxon>Burkholderiales</taxon>
        <taxon>Comamonadaceae</taxon>
        <taxon>Variovorax</taxon>
    </lineage>
</organism>